<comment type="caution">
    <text evidence="2">The sequence shown here is derived from an EMBL/GenBank/DDBJ whole genome shotgun (WGS) entry which is preliminary data.</text>
</comment>
<reference evidence="2 3" key="1">
    <citation type="journal article" date="2014" name="Genome Announc.">
        <title>Trypanosoma cruzi Clone Dm28c Draft Genome Sequence.</title>
        <authorList>
            <person name="Grisard E.C."/>
            <person name="Teixeira S.M."/>
            <person name="de Almeida L.G."/>
            <person name="Stoco P.H."/>
            <person name="Gerber A.L."/>
            <person name="Talavera-Lopez C."/>
            <person name="Lima O.C."/>
            <person name="Andersson B."/>
            <person name="de Vasconcelos A.T."/>
        </authorList>
    </citation>
    <scope>NUCLEOTIDE SEQUENCE [LARGE SCALE GENOMIC DNA]</scope>
    <source>
        <strain evidence="2 3">Dm28c</strain>
    </source>
</reference>
<keyword evidence="1" id="KW-1133">Transmembrane helix</keyword>
<keyword evidence="1" id="KW-0812">Transmembrane</keyword>
<feature type="transmembrane region" description="Helical" evidence="1">
    <location>
        <begin position="35"/>
        <end position="61"/>
    </location>
</feature>
<organism evidence="2 3">
    <name type="scientific">Trypanosoma cruzi Dm28c</name>
    <dbReference type="NCBI Taxonomy" id="1416333"/>
    <lineage>
        <taxon>Eukaryota</taxon>
        <taxon>Discoba</taxon>
        <taxon>Euglenozoa</taxon>
        <taxon>Kinetoplastea</taxon>
        <taxon>Metakinetoplastina</taxon>
        <taxon>Trypanosomatida</taxon>
        <taxon>Trypanosomatidae</taxon>
        <taxon>Trypanosoma</taxon>
        <taxon>Schizotrypanum</taxon>
    </lineage>
</organism>
<dbReference type="OrthoDB" id="244874at2759"/>
<name>V5D453_TRYCR</name>
<feature type="transmembrane region" description="Helical" evidence="1">
    <location>
        <begin position="6"/>
        <end position="23"/>
    </location>
</feature>
<evidence type="ECO:0000313" key="2">
    <source>
        <dbReference type="EMBL" id="ESS62256.1"/>
    </source>
</evidence>
<sequence length="699" mass="79065">MRGERVFFSAFLFLLKLFVWFSVRGGCVATRTIIIIIIGCPHSFCFCLLSVSFFFFSFFSFCHIEAGSFLYPIYYHWSWHFYRFGACTAFGFCIIHDEWLARKLCMRHWSPWRCVGAAAAATGALIHRRQFIADGLYDCRAGAVGKDDTSKYRLPLRRALHFVEKGRQLAGAVVEREGGGGEALPSNREGSLLHEDAARYAAYHCHHMLTSFRAERRQWTKLKEFSFNEFTRVMEYLFFAALLLHLTALYETADKYCEALIDVAMSCTIFLSKDADGLHHADMLRQGRSKSVDAKVAYLSNGEEFGARDEPWDSLHWAIVHFSHGVFAWGLLDHTELLFDMKRTMKPYSGMVRTFAKIICERLAGMTLSAEDLAFLSCLSTEEGAGKWLGTANIPAVSSTDVFARTDKNLVEATLHFAQQRRLQILPLMWMALLTRHSAIIGAPRCFQPVRHALLNAIPLFQEEAKADTALKLLAQCCYFPSSSLLKASSVEVGVLLSQMERHGVFSSSEFMLVELLQAWMRVEAPEELSPSVKSAYGAYMAFRNIPRCALRVVGKPYTAKSDGEAFVHELLFHALVQWSSCLSVRAPFHREIEELLISARYVASLFDSIRQHRKDRDSVGAAVLVVEATFRAFAVRVADICIRGRLVESMSLSDLAEFDRLVDHVLREGTEGSVGGCVPQLYEENRQLWIYSTRRNGS</sequence>
<dbReference type="Proteomes" id="UP000017861">
    <property type="component" value="Unassembled WGS sequence"/>
</dbReference>
<evidence type="ECO:0000256" key="1">
    <source>
        <dbReference type="SAM" id="Phobius"/>
    </source>
</evidence>
<dbReference type="AlphaFoldDB" id="V5D453"/>
<evidence type="ECO:0000313" key="3">
    <source>
        <dbReference type="Proteomes" id="UP000017861"/>
    </source>
</evidence>
<keyword evidence="1" id="KW-0472">Membrane</keyword>
<protein>
    <submittedName>
        <fullName evidence="2">Uncharacterized protein</fullName>
    </submittedName>
</protein>
<dbReference type="VEuPathDB" id="TriTrypDB:TCDM_10102"/>
<accession>V5D453</accession>
<dbReference type="EMBL" id="AYLP01000198">
    <property type="protein sequence ID" value="ESS62256.1"/>
    <property type="molecule type" value="Genomic_DNA"/>
</dbReference>
<gene>
    <name evidence="2" type="ORF">TCDM_10102</name>
</gene>
<proteinExistence type="predicted"/>